<gene>
    <name evidence="2" type="ORF">GV64_06530</name>
</gene>
<evidence type="ECO:0000256" key="1">
    <source>
        <dbReference type="SAM" id="MobiDB-lite"/>
    </source>
</evidence>
<evidence type="ECO:0000313" key="2">
    <source>
        <dbReference type="EMBL" id="KEI70435.1"/>
    </source>
</evidence>
<dbReference type="AlphaFoldDB" id="A0A081K8F9"/>
<protein>
    <submittedName>
        <fullName evidence="2">Uncharacterized protein</fullName>
    </submittedName>
</protein>
<comment type="caution">
    <text evidence="2">The sequence shown here is derived from an EMBL/GenBank/DDBJ whole genome shotgun (WGS) entry which is preliminary data.</text>
</comment>
<sequence>MSDVQAASPSVSSPVSGTGLSVAPDHVSDETCCSSFLRSVRKLVCCNRYLPESDRSELIAVGRRSLRGENRQLEEVARAEKLFNVFKQHVDTLNPLSDDEHQEILNFAICRISVISSVADITVENIFGPGEVELKKQEELCRAAEFESKVKPYADLQEYVLNSDRDFEHAKECSISFDEPFEMVCYKENYFCNYQKFLECCRGKGNWHNPWKPSEEVDLDLVKKVVYPTTDIAPEGFDNPAYEPEDVNVVSNKDSEFTKL</sequence>
<feature type="region of interest" description="Disordered" evidence="1">
    <location>
        <begin position="1"/>
        <end position="20"/>
    </location>
</feature>
<reference evidence="2 3" key="1">
    <citation type="submission" date="2014-06" db="EMBL/GenBank/DDBJ databases">
        <title>Whole Genome Sequences of Three Symbiotic Endozoicomonas Bacteria.</title>
        <authorList>
            <person name="Neave M.J."/>
            <person name="Apprill A."/>
            <person name="Voolstra C.R."/>
        </authorList>
    </citation>
    <scope>NUCLEOTIDE SEQUENCE [LARGE SCALE GENOMIC DNA]</scope>
    <source>
        <strain evidence="2 3">DSM 22380</strain>
    </source>
</reference>
<name>A0A081K8F9_9GAMM</name>
<proteinExistence type="predicted"/>
<feature type="compositionally biased region" description="Low complexity" evidence="1">
    <location>
        <begin position="1"/>
        <end position="16"/>
    </location>
</feature>
<organism evidence="2 3">
    <name type="scientific">Endozoicomonas elysicola</name>
    <dbReference type="NCBI Taxonomy" id="305900"/>
    <lineage>
        <taxon>Bacteria</taxon>
        <taxon>Pseudomonadati</taxon>
        <taxon>Pseudomonadota</taxon>
        <taxon>Gammaproteobacteria</taxon>
        <taxon>Oceanospirillales</taxon>
        <taxon>Endozoicomonadaceae</taxon>
        <taxon>Endozoicomonas</taxon>
    </lineage>
</organism>
<evidence type="ECO:0000313" key="3">
    <source>
        <dbReference type="Proteomes" id="UP000027997"/>
    </source>
</evidence>
<dbReference type="EMBL" id="JOJP01000001">
    <property type="protein sequence ID" value="KEI70435.1"/>
    <property type="molecule type" value="Genomic_DNA"/>
</dbReference>
<accession>A0A081K8F9</accession>
<keyword evidence="3" id="KW-1185">Reference proteome</keyword>
<dbReference type="Proteomes" id="UP000027997">
    <property type="component" value="Unassembled WGS sequence"/>
</dbReference>
<dbReference type="RefSeq" id="WP_020580995.1">
    <property type="nucleotide sequence ID" value="NZ_JOJP01000001.1"/>
</dbReference>